<name>A0A3B1C722_9ZZZZ</name>
<reference evidence="9" key="1">
    <citation type="submission" date="2018-06" db="EMBL/GenBank/DDBJ databases">
        <authorList>
            <person name="Zhirakovskaya E."/>
        </authorList>
    </citation>
    <scope>NUCLEOTIDE SEQUENCE</scope>
</reference>
<gene>
    <name evidence="9" type="ORF">MNBD_GAMMA24-1665</name>
</gene>
<dbReference type="GO" id="GO:0005886">
    <property type="term" value="C:plasma membrane"/>
    <property type="evidence" value="ECO:0007669"/>
    <property type="project" value="UniProtKB-SubCell"/>
</dbReference>
<evidence type="ECO:0000256" key="3">
    <source>
        <dbReference type="ARBA" id="ARBA00022692"/>
    </source>
</evidence>
<feature type="transmembrane region" description="Helical" evidence="6">
    <location>
        <begin position="438"/>
        <end position="456"/>
    </location>
</feature>
<feature type="transmembrane region" description="Helical" evidence="6">
    <location>
        <begin position="36"/>
        <end position="57"/>
    </location>
</feature>
<keyword evidence="2" id="KW-1003">Cell membrane</keyword>
<feature type="transmembrane region" description="Helical" evidence="6">
    <location>
        <begin position="326"/>
        <end position="346"/>
    </location>
</feature>
<comment type="subcellular location">
    <subcellularLocation>
        <location evidence="1">Cell membrane</location>
        <topology evidence="1">Multi-pass membrane protein</topology>
    </subcellularLocation>
</comment>
<dbReference type="PANTHER" id="PTHR30353:SF15">
    <property type="entry name" value="INNER MEMBRANE PROTEIN YABI"/>
    <property type="match status" value="1"/>
</dbReference>
<feature type="transmembrane region" description="Helical" evidence="6">
    <location>
        <begin position="352"/>
        <end position="370"/>
    </location>
</feature>
<feature type="transmembrane region" description="Helical" evidence="6">
    <location>
        <begin position="180"/>
        <end position="206"/>
    </location>
</feature>
<evidence type="ECO:0000256" key="6">
    <source>
        <dbReference type="SAM" id="Phobius"/>
    </source>
</evidence>
<evidence type="ECO:0000313" key="9">
    <source>
        <dbReference type="EMBL" id="VAX12697.1"/>
    </source>
</evidence>
<feature type="transmembrane region" description="Helical" evidence="6">
    <location>
        <begin position="63"/>
        <end position="82"/>
    </location>
</feature>
<proteinExistence type="predicted"/>
<dbReference type="PANTHER" id="PTHR30353">
    <property type="entry name" value="INNER MEMBRANE PROTEIN DEDA-RELATED"/>
    <property type="match status" value="1"/>
</dbReference>
<feature type="domain" description="LssY-like C-terminal" evidence="8">
    <location>
        <begin position="484"/>
        <end position="602"/>
    </location>
</feature>
<feature type="transmembrane region" description="Helical" evidence="6">
    <location>
        <begin position="244"/>
        <end position="262"/>
    </location>
</feature>
<evidence type="ECO:0000256" key="2">
    <source>
        <dbReference type="ARBA" id="ARBA00022475"/>
    </source>
</evidence>
<feature type="transmembrane region" description="Helical" evidence="6">
    <location>
        <begin position="12"/>
        <end position="29"/>
    </location>
</feature>
<evidence type="ECO:0000256" key="1">
    <source>
        <dbReference type="ARBA" id="ARBA00004651"/>
    </source>
</evidence>
<feature type="transmembrane region" description="Helical" evidence="6">
    <location>
        <begin position="406"/>
        <end position="426"/>
    </location>
</feature>
<feature type="transmembrane region" description="Helical" evidence="6">
    <location>
        <begin position="303"/>
        <end position="319"/>
    </location>
</feature>
<sequence>MFANSLNELLMWLQQHPLLALLFVFLVAFSESLIVIGLILPGAAFMVGFGALIALGALSAGPAVVAAILGAIAGDSLSYWLGEHYKQALKIRWPFSAYPGLMDRGEDFFHRHGGKSVMLGRFVGPLRPIVPAIAGMLGMPRSRFLLINIVSACLWAPLYLLPGYLFGLSVNLASEFAGRFLLLLALVAGVIWFVVFILRQLFLWLVPYTDRLFYRLLLWSQRHPLAGEIPAAIVNPEHHEVRGLSLLALLLLASSGLLVFLYETIHVPLFSNLGLLIQNAVLELHNPPFEMIMSALARLADPTPALLSASITLFWLLLNRHRQHKLIIGHLLAVPVFPILLMLLPIGPSRLFSPAAIMSLSLYGFLLIALARDIPARWRLRFYASGASLIMLLMFARFYLAQITLFQLFAELSLSTIWISALGIAYRRHNLAYKPTRTPYRLLAVLLLVLGFYPVIHESPSSPQAATVEHYSKIKKEDWLRQGWKTLPRYRHDLRDQYRFPMNLQWAGSLSYIQKQLSKQDWQRVQRKPGRYLNWLKSDAPVIQLPIPPHVHEGRYESLAMVKYIDAGEQILIIRLWPTTIHISSTKNNDKPLWLGSISRLEPITHFGIRYLQTAKNVNLDPQLTKLGKHYQAIIKHRTRINADNGTVLLLSEL</sequence>
<dbReference type="InterPro" id="IPR025902">
    <property type="entry name" value="LssY-like-C_dom"/>
</dbReference>
<dbReference type="InterPro" id="IPR032816">
    <property type="entry name" value="VTT_dom"/>
</dbReference>
<dbReference type="Pfam" id="PF14067">
    <property type="entry name" value="LssY_C"/>
    <property type="match status" value="1"/>
</dbReference>
<evidence type="ECO:0000259" key="8">
    <source>
        <dbReference type="Pfam" id="PF14067"/>
    </source>
</evidence>
<evidence type="ECO:0000256" key="5">
    <source>
        <dbReference type="ARBA" id="ARBA00023136"/>
    </source>
</evidence>
<keyword evidence="5 6" id="KW-0472">Membrane</keyword>
<evidence type="ECO:0000256" key="4">
    <source>
        <dbReference type="ARBA" id="ARBA00022989"/>
    </source>
</evidence>
<evidence type="ECO:0000259" key="7">
    <source>
        <dbReference type="Pfam" id="PF09335"/>
    </source>
</evidence>
<dbReference type="Pfam" id="PF09335">
    <property type="entry name" value="VTT_dom"/>
    <property type="match status" value="1"/>
</dbReference>
<keyword evidence="3 6" id="KW-0812">Transmembrane</keyword>
<organism evidence="9">
    <name type="scientific">hydrothermal vent metagenome</name>
    <dbReference type="NCBI Taxonomy" id="652676"/>
    <lineage>
        <taxon>unclassified sequences</taxon>
        <taxon>metagenomes</taxon>
        <taxon>ecological metagenomes</taxon>
    </lineage>
</organism>
<keyword evidence="4 6" id="KW-1133">Transmembrane helix</keyword>
<feature type="transmembrane region" description="Helical" evidence="6">
    <location>
        <begin position="382"/>
        <end position="400"/>
    </location>
</feature>
<dbReference type="EMBL" id="UOFZ01000060">
    <property type="protein sequence ID" value="VAX12697.1"/>
    <property type="molecule type" value="Genomic_DNA"/>
</dbReference>
<feature type="transmembrane region" description="Helical" evidence="6">
    <location>
        <begin position="145"/>
        <end position="168"/>
    </location>
</feature>
<dbReference type="AlphaFoldDB" id="A0A3B1C722"/>
<accession>A0A3B1C722</accession>
<dbReference type="InterPro" id="IPR032818">
    <property type="entry name" value="DedA-like"/>
</dbReference>
<feature type="domain" description="VTT" evidence="7">
    <location>
        <begin position="41"/>
        <end position="164"/>
    </location>
</feature>
<protein>
    <submittedName>
        <fullName evidence="9">DedA protein</fullName>
    </submittedName>
</protein>